<protein>
    <submittedName>
        <fullName evidence="2">Uncharacterized protein</fullName>
    </submittedName>
</protein>
<accession>A0A8A7KGH5</accession>
<keyword evidence="3" id="KW-1185">Reference proteome</keyword>
<dbReference type="Pfam" id="PF19610">
    <property type="entry name" value="DUF6115"/>
    <property type="match status" value="1"/>
</dbReference>
<dbReference type="RefSeq" id="WP_230868648.1">
    <property type="nucleotide sequence ID" value="NZ_CP046640.1"/>
</dbReference>
<feature type="transmembrane region" description="Helical" evidence="1">
    <location>
        <begin position="6"/>
        <end position="21"/>
    </location>
</feature>
<name>A0A8A7KGH5_9FIRM</name>
<dbReference type="EMBL" id="CP046640">
    <property type="protein sequence ID" value="QTL96982.1"/>
    <property type="molecule type" value="Genomic_DNA"/>
</dbReference>
<keyword evidence="1" id="KW-0812">Transmembrane</keyword>
<organism evidence="2 3">
    <name type="scientific">Iocasia fonsfrigidae</name>
    <dbReference type="NCBI Taxonomy" id="2682810"/>
    <lineage>
        <taxon>Bacteria</taxon>
        <taxon>Bacillati</taxon>
        <taxon>Bacillota</taxon>
        <taxon>Clostridia</taxon>
        <taxon>Halanaerobiales</taxon>
        <taxon>Halanaerobiaceae</taxon>
        <taxon>Iocasia</taxon>
    </lineage>
</organism>
<gene>
    <name evidence="2" type="ORF">GM661_02810</name>
</gene>
<keyword evidence="1" id="KW-0472">Membrane</keyword>
<keyword evidence="1" id="KW-1133">Transmembrane helix</keyword>
<evidence type="ECO:0000313" key="2">
    <source>
        <dbReference type="EMBL" id="QTL96982.1"/>
    </source>
</evidence>
<dbReference type="AlphaFoldDB" id="A0A8A7KGH5"/>
<dbReference type="Proteomes" id="UP000665020">
    <property type="component" value="Chromosome"/>
</dbReference>
<reference evidence="2" key="1">
    <citation type="submission" date="2019-12" db="EMBL/GenBank/DDBJ databases">
        <authorList>
            <person name="zhang j."/>
            <person name="sun C.M."/>
        </authorList>
    </citation>
    <scope>NUCLEOTIDE SEQUENCE</scope>
    <source>
        <strain evidence="2">NS-1</strain>
    </source>
</reference>
<sequence>MPWILIIVGVLLIIMGGYLKYQQLKSRDRKRPSVDGEFTDEYLKRTNKLREIDAELDRLLESIALKEKKIREKLIDTEPAILQTKQLPVDNNFKKLLADNFQGKTELKNSQEGKISSKKIEKTNSKYSSVFALADKGMAVEDIAHKLDLGIRETSLILKLYRKEEDSVV</sequence>
<dbReference type="KEGG" id="ifn:GM661_02810"/>
<evidence type="ECO:0000256" key="1">
    <source>
        <dbReference type="SAM" id="Phobius"/>
    </source>
</evidence>
<dbReference type="InterPro" id="IPR046118">
    <property type="entry name" value="DUF6115"/>
</dbReference>
<evidence type="ECO:0000313" key="3">
    <source>
        <dbReference type="Proteomes" id="UP000665020"/>
    </source>
</evidence>
<proteinExistence type="predicted"/>